<dbReference type="AlphaFoldDB" id="A0A177WFB8"/>
<evidence type="ECO:0000313" key="7">
    <source>
        <dbReference type="Proteomes" id="UP000077115"/>
    </source>
</evidence>
<reference evidence="6 7" key="2">
    <citation type="submission" date="2016-05" db="EMBL/GenBank/DDBJ databases">
        <title>Lineage-specific infection strategies underlie the spectrum of fungal disease in amphibians.</title>
        <authorList>
            <person name="Cuomo C.A."/>
            <person name="Farrer R.A."/>
            <person name="James T."/>
            <person name="Longcore J."/>
            <person name="Birren B."/>
        </authorList>
    </citation>
    <scope>NUCLEOTIDE SEQUENCE [LARGE SCALE GENOMIC DNA]</scope>
    <source>
        <strain evidence="6 7">JEL423</strain>
    </source>
</reference>
<dbReference type="SUPFAM" id="SSF57959">
    <property type="entry name" value="Leucine zipper domain"/>
    <property type="match status" value="1"/>
</dbReference>
<feature type="coiled-coil region" evidence="3">
    <location>
        <begin position="152"/>
        <end position="200"/>
    </location>
</feature>
<dbReference type="Pfam" id="PF00170">
    <property type="entry name" value="bZIP_1"/>
    <property type="match status" value="1"/>
</dbReference>
<name>A0A177WFB8_BATDL</name>
<dbReference type="OrthoDB" id="2593073at2759"/>
<feature type="domain" description="BZIP" evidence="5">
    <location>
        <begin position="78"/>
        <end position="93"/>
    </location>
</feature>
<dbReference type="Proteomes" id="UP000077115">
    <property type="component" value="Unassembled WGS sequence"/>
</dbReference>
<dbReference type="GO" id="GO:0090575">
    <property type="term" value="C:RNA polymerase II transcription regulator complex"/>
    <property type="evidence" value="ECO:0007669"/>
    <property type="project" value="TreeGrafter"/>
</dbReference>
<evidence type="ECO:0000256" key="1">
    <source>
        <dbReference type="ARBA" id="ARBA00004123"/>
    </source>
</evidence>
<proteinExistence type="predicted"/>
<comment type="subcellular location">
    <subcellularLocation>
        <location evidence="1">Nucleus</location>
    </subcellularLocation>
</comment>
<reference evidence="6 7" key="1">
    <citation type="submission" date="2006-10" db="EMBL/GenBank/DDBJ databases">
        <title>The Genome Sequence of Batrachochytrium dendrobatidis JEL423.</title>
        <authorList>
            <consortium name="The Broad Institute Genome Sequencing Platform"/>
            <person name="Birren B."/>
            <person name="Lander E."/>
            <person name="Galagan J."/>
            <person name="Cuomo C."/>
            <person name="Devon K."/>
            <person name="Jaffe D."/>
            <person name="Butler J."/>
            <person name="Alvarez P."/>
            <person name="Gnerre S."/>
            <person name="Grabherr M."/>
            <person name="Kleber M."/>
            <person name="Mauceli E."/>
            <person name="Brockman W."/>
            <person name="Young S."/>
            <person name="LaButti K."/>
            <person name="Sykes S."/>
            <person name="DeCaprio D."/>
            <person name="Crawford M."/>
            <person name="Koehrsen M."/>
            <person name="Engels R."/>
            <person name="Montgomery P."/>
            <person name="Pearson M."/>
            <person name="Howarth C."/>
            <person name="Larson L."/>
            <person name="White J."/>
            <person name="O'Leary S."/>
            <person name="Kodira C."/>
            <person name="Zeng Q."/>
            <person name="Yandava C."/>
            <person name="Alvarado L."/>
            <person name="Longcore J."/>
            <person name="James T."/>
        </authorList>
    </citation>
    <scope>NUCLEOTIDE SEQUENCE [LARGE SCALE GENOMIC DNA]</scope>
    <source>
        <strain evidence="6 7">JEL423</strain>
    </source>
</reference>
<evidence type="ECO:0000259" key="5">
    <source>
        <dbReference type="PROSITE" id="PS00036"/>
    </source>
</evidence>
<evidence type="ECO:0000313" key="6">
    <source>
        <dbReference type="EMBL" id="OAJ38445.1"/>
    </source>
</evidence>
<sequence>MLKPLTRLTLDPQSILDSTAANKASPAPITHYTNNYSSTKNTVNPIDTLDDDTSVRAESESVTETPAPTTKKRKQTSKRAEQNRAAQRAFRERKDRYTKELEEKLLLLEIQYNAISGHNNGLKVDQTEDASSLSMLTGSTTKSEDESTSNLLDQLKQELAASNTQAATLLQERDRLIQTVDQLQTDIKLLHSENQRLRSIQAEYQNHSHTQGHTLHSSARHHLGIGKHHPVHVISGSYRHGIGRDDRLMPRAGPQQDMQHFTVKGGAGFITMHPPTRRMSGVTRPVLEWSAPDSLSRTECVKSSNYSFTTSGSHLTQCPAVTLTYCDSKVQNPAKSAYVHPSHPSWVAGGAVSSHETASNASVLIGQPKELQHHMKSINTTLHDLECTIGLGELHQSTLPSLTELSASETTTPGHVEQLGAFDLIDFRLTSTPDASYSAWPDTVSLAARPPSPITTPPKLESLYCQSTELLSSNNVIG</sequence>
<dbReference type="InterPro" id="IPR050936">
    <property type="entry name" value="AP-1-like"/>
</dbReference>
<keyword evidence="3" id="KW-0175">Coiled coil</keyword>
<dbReference type="STRING" id="403673.A0A177WFB8"/>
<evidence type="ECO:0000256" key="2">
    <source>
        <dbReference type="ARBA" id="ARBA00023242"/>
    </source>
</evidence>
<organism evidence="6 7">
    <name type="scientific">Batrachochytrium dendrobatidis (strain JEL423)</name>
    <dbReference type="NCBI Taxonomy" id="403673"/>
    <lineage>
        <taxon>Eukaryota</taxon>
        <taxon>Fungi</taxon>
        <taxon>Fungi incertae sedis</taxon>
        <taxon>Chytridiomycota</taxon>
        <taxon>Chytridiomycota incertae sedis</taxon>
        <taxon>Chytridiomycetes</taxon>
        <taxon>Rhizophydiales</taxon>
        <taxon>Rhizophydiales incertae sedis</taxon>
        <taxon>Batrachochytrium</taxon>
    </lineage>
</organism>
<gene>
    <name evidence="6" type="ORF">BDEG_22376</name>
</gene>
<dbReference type="VEuPathDB" id="FungiDB:BDEG_22376"/>
<dbReference type="CDD" id="cd14688">
    <property type="entry name" value="bZIP_YAP"/>
    <property type="match status" value="1"/>
</dbReference>
<dbReference type="eggNOG" id="ENOG502S175">
    <property type="taxonomic scope" value="Eukaryota"/>
</dbReference>
<dbReference type="PROSITE" id="PS00036">
    <property type="entry name" value="BZIP_BASIC"/>
    <property type="match status" value="1"/>
</dbReference>
<protein>
    <recommendedName>
        <fullName evidence="5">BZIP domain-containing protein</fullName>
    </recommendedName>
</protein>
<dbReference type="EMBL" id="DS022301">
    <property type="protein sequence ID" value="OAJ38445.1"/>
    <property type="molecule type" value="Genomic_DNA"/>
</dbReference>
<evidence type="ECO:0000256" key="3">
    <source>
        <dbReference type="SAM" id="Coils"/>
    </source>
</evidence>
<keyword evidence="2" id="KW-0539">Nucleus</keyword>
<feature type="region of interest" description="Disordered" evidence="4">
    <location>
        <begin position="45"/>
        <end position="95"/>
    </location>
</feature>
<dbReference type="InterPro" id="IPR004827">
    <property type="entry name" value="bZIP"/>
</dbReference>
<dbReference type="PANTHER" id="PTHR40621:SF6">
    <property type="entry name" value="AP-1-LIKE TRANSCRIPTION FACTOR YAP1-RELATED"/>
    <property type="match status" value="1"/>
</dbReference>
<dbReference type="Gene3D" id="1.20.5.170">
    <property type="match status" value="1"/>
</dbReference>
<dbReference type="PANTHER" id="PTHR40621">
    <property type="entry name" value="TRANSCRIPTION FACTOR KAPC-RELATED"/>
    <property type="match status" value="1"/>
</dbReference>
<dbReference type="GO" id="GO:0001228">
    <property type="term" value="F:DNA-binding transcription activator activity, RNA polymerase II-specific"/>
    <property type="evidence" value="ECO:0007669"/>
    <property type="project" value="TreeGrafter"/>
</dbReference>
<accession>A0A177WFB8</accession>
<dbReference type="GO" id="GO:0000976">
    <property type="term" value="F:transcription cis-regulatory region binding"/>
    <property type="evidence" value="ECO:0007669"/>
    <property type="project" value="InterPro"/>
</dbReference>
<evidence type="ECO:0000256" key="4">
    <source>
        <dbReference type="SAM" id="MobiDB-lite"/>
    </source>
</evidence>
<dbReference type="InterPro" id="IPR046347">
    <property type="entry name" value="bZIP_sf"/>
</dbReference>